<evidence type="ECO:0000256" key="4">
    <source>
        <dbReference type="ARBA" id="ARBA00022630"/>
    </source>
</evidence>
<dbReference type="GO" id="GO:0071949">
    <property type="term" value="F:FAD binding"/>
    <property type="evidence" value="ECO:0007669"/>
    <property type="project" value="TreeGrafter"/>
</dbReference>
<name>A0A9D2EH71_9MICO</name>
<dbReference type="Pfam" id="PF02219">
    <property type="entry name" value="MTHFR"/>
    <property type="match status" value="1"/>
</dbReference>
<protein>
    <recommendedName>
        <fullName evidence="8">Methylenetetrahydrofolate reductase</fullName>
    </recommendedName>
</protein>
<evidence type="ECO:0000313" key="10">
    <source>
        <dbReference type="Proteomes" id="UP000824037"/>
    </source>
</evidence>
<comment type="pathway">
    <text evidence="2 8">One-carbon metabolism; tetrahydrofolate interconversion.</text>
</comment>
<dbReference type="GO" id="GO:0035999">
    <property type="term" value="P:tetrahydrofolate interconversion"/>
    <property type="evidence" value="ECO:0007669"/>
    <property type="project" value="TreeGrafter"/>
</dbReference>
<gene>
    <name evidence="9" type="ORF">H9815_16130</name>
</gene>
<comment type="similarity">
    <text evidence="3 8">Belongs to the methylenetetrahydrofolate reductase family.</text>
</comment>
<reference evidence="9" key="1">
    <citation type="journal article" date="2021" name="PeerJ">
        <title>Extensive microbial diversity within the chicken gut microbiome revealed by metagenomics and culture.</title>
        <authorList>
            <person name="Gilroy R."/>
            <person name="Ravi A."/>
            <person name="Getino M."/>
            <person name="Pursley I."/>
            <person name="Horton D.L."/>
            <person name="Alikhan N.F."/>
            <person name="Baker D."/>
            <person name="Gharbi K."/>
            <person name="Hall N."/>
            <person name="Watson M."/>
            <person name="Adriaenssens E.M."/>
            <person name="Foster-Nyarko E."/>
            <person name="Jarju S."/>
            <person name="Secka A."/>
            <person name="Antonio M."/>
            <person name="Oren A."/>
            <person name="Chaudhuri R.R."/>
            <person name="La Ragione R."/>
            <person name="Hildebrand F."/>
            <person name="Pallen M.J."/>
        </authorList>
    </citation>
    <scope>NUCLEOTIDE SEQUENCE</scope>
    <source>
        <strain evidence="9">ChiGjej4B4-7305</strain>
    </source>
</reference>
<sequence length="281" mass="30213">MVRRPRFEVIPLPGIEDEVLQHLPAGATVTVTASPRRGLGPTLELATRLALRGVDAVPHLAARQVTGTTELRGILRDLDAAGVAEVFVVGGDLAEPVGEFTGALELLQAMDSIGHELTVGIAGYPETHPLIVDDVAVQAMWDKQAHAAYIVSQMAFEARVVLEWVRRLRRRGIVLPVLVGIAGPVGTTRLLRVGTRVGVGDSLRVLRKHRGMLRHLPGAWTPGHLLDELDPAFADPGYGLAGLHVYTFNALPETARWWQQTIAGQAGWAVDGGPVDHTPGR</sequence>
<reference evidence="9" key="2">
    <citation type="submission" date="2021-04" db="EMBL/GenBank/DDBJ databases">
        <authorList>
            <person name="Gilroy R."/>
        </authorList>
    </citation>
    <scope>NUCLEOTIDE SEQUENCE</scope>
    <source>
        <strain evidence="9">ChiGjej4B4-7305</strain>
    </source>
</reference>
<evidence type="ECO:0000256" key="3">
    <source>
        <dbReference type="ARBA" id="ARBA00006743"/>
    </source>
</evidence>
<dbReference type="InterPro" id="IPR029041">
    <property type="entry name" value="FAD-linked_oxidoreductase-like"/>
</dbReference>
<dbReference type="EMBL" id="DXBY01000278">
    <property type="protein sequence ID" value="HIZ37305.1"/>
    <property type="molecule type" value="Genomic_DNA"/>
</dbReference>
<keyword evidence="6 8" id="KW-0560">Oxidoreductase</keyword>
<dbReference type="AlphaFoldDB" id="A0A9D2EH71"/>
<keyword evidence="5 8" id="KW-0274">FAD</keyword>
<dbReference type="GO" id="GO:0005829">
    <property type="term" value="C:cytosol"/>
    <property type="evidence" value="ECO:0007669"/>
    <property type="project" value="TreeGrafter"/>
</dbReference>
<dbReference type="SUPFAM" id="SSF51730">
    <property type="entry name" value="FAD-linked oxidoreductase"/>
    <property type="match status" value="1"/>
</dbReference>
<evidence type="ECO:0000256" key="5">
    <source>
        <dbReference type="ARBA" id="ARBA00022827"/>
    </source>
</evidence>
<comment type="catalytic activity">
    <reaction evidence="7">
        <text>(6S)-5-methyl-5,6,7,8-tetrahydrofolate + NAD(+) = (6R)-5,10-methylene-5,6,7,8-tetrahydrofolate + NADH + H(+)</text>
        <dbReference type="Rhea" id="RHEA:19821"/>
        <dbReference type="ChEBI" id="CHEBI:15378"/>
        <dbReference type="ChEBI" id="CHEBI:15636"/>
        <dbReference type="ChEBI" id="CHEBI:18608"/>
        <dbReference type="ChEBI" id="CHEBI:57540"/>
        <dbReference type="ChEBI" id="CHEBI:57945"/>
        <dbReference type="EC" id="1.5.1.54"/>
    </reaction>
    <physiologicalReaction direction="right-to-left" evidence="7">
        <dbReference type="Rhea" id="RHEA:19823"/>
    </physiologicalReaction>
</comment>
<keyword evidence="4 8" id="KW-0285">Flavoprotein</keyword>
<dbReference type="Gene3D" id="3.20.20.220">
    <property type="match status" value="1"/>
</dbReference>
<evidence type="ECO:0000256" key="1">
    <source>
        <dbReference type="ARBA" id="ARBA00001974"/>
    </source>
</evidence>
<dbReference type="GO" id="GO:0009086">
    <property type="term" value="P:methionine biosynthetic process"/>
    <property type="evidence" value="ECO:0007669"/>
    <property type="project" value="TreeGrafter"/>
</dbReference>
<dbReference type="Proteomes" id="UP000824037">
    <property type="component" value="Unassembled WGS sequence"/>
</dbReference>
<dbReference type="InterPro" id="IPR003171">
    <property type="entry name" value="Mehydrof_redctse-like"/>
</dbReference>
<comment type="cofactor">
    <cofactor evidence="1 8">
        <name>FAD</name>
        <dbReference type="ChEBI" id="CHEBI:57692"/>
    </cofactor>
</comment>
<comment type="caution">
    <text evidence="9">The sequence shown here is derived from an EMBL/GenBank/DDBJ whole genome shotgun (WGS) entry which is preliminary data.</text>
</comment>
<organism evidence="9 10">
    <name type="scientific">Candidatus Ruania gallistercoris</name>
    <dbReference type="NCBI Taxonomy" id="2838746"/>
    <lineage>
        <taxon>Bacteria</taxon>
        <taxon>Bacillati</taxon>
        <taxon>Actinomycetota</taxon>
        <taxon>Actinomycetes</taxon>
        <taxon>Micrococcales</taxon>
        <taxon>Ruaniaceae</taxon>
        <taxon>Ruania</taxon>
    </lineage>
</organism>
<evidence type="ECO:0000256" key="7">
    <source>
        <dbReference type="ARBA" id="ARBA00048628"/>
    </source>
</evidence>
<evidence type="ECO:0000313" key="9">
    <source>
        <dbReference type="EMBL" id="HIZ37305.1"/>
    </source>
</evidence>
<dbReference type="PANTHER" id="PTHR45754:SF3">
    <property type="entry name" value="METHYLENETETRAHYDROFOLATE REDUCTASE (NADPH)"/>
    <property type="match status" value="1"/>
</dbReference>
<evidence type="ECO:0000256" key="6">
    <source>
        <dbReference type="ARBA" id="ARBA00023002"/>
    </source>
</evidence>
<evidence type="ECO:0000256" key="2">
    <source>
        <dbReference type="ARBA" id="ARBA00004777"/>
    </source>
</evidence>
<dbReference type="GO" id="GO:0106312">
    <property type="term" value="F:methylenetetrahydrofolate reductase (NADH) activity"/>
    <property type="evidence" value="ECO:0007669"/>
    <property type="project" value="UniProtKB-EC"/>
</dbReference>
<evidence type="ECO:0000256" key="8">
    <source>
        <dbReference type="RuleBase" id="RU003862"/>
    </source>
</evidence>
<accession>A0A9D2EH71</accession>
<proteinExistence type="inferred from homology"/>
<dbReference type="PANTHER" id="PTHR45754">
    <property type="entry name" value="METHYLENETETRAHYDROFOLATE REDUCTASE"/>
    <property type="match status" value="1"/>
</dbReference>